<dbReference type="RefSeq" id="XP_004997465.1">
    <property type="nucleotide sequence ID" value="XM_004997408.1"/>
</dbReference>
<dbReference type="Pfam" id="PF12796">
    <property type="entry name" value="Ank_2"/>
    <property type="match status" value="1"/>
</dbReference>
<dbReference type="Gene3D" id="1.25.40.20">
    <property type="entry name" value="Ankyrin repeat-containing domain"/>
    <property type="match status" value="1"/>
</dbReference>
<feature type="compositionally biased region" description="Low complexity" evidence="9">
    <location>
        <begin position="153"/>
        <end position="174"/>
    </location>
</feature>
<comment type="catalytic activity">
    <reaction evidence="7">
        <text>NAD(+) + (ADP-D-ribosyl)n-acceptor = nicotinamide + (ADP-D-ribosyl)n+1-acceptor + H(+).</text>
        <dbReference type="EC" id="2.4.2.30"/>
    </reaction>
</comment>
<dbReference type="AlphaFoldDB" id="F2U0H6"/>
<dbReference type="InParanoid" id="F2U0H6"/>
<dbReference type="Proteomes" id="UP000007799">
    <property type="component" value="Unassembled WGS sequence"/>
</dbReference>
<reference evidence="11" key="1">
    <citation type="submission" date="2009-08" db="EMBL/GenBank/DDBJ databases">
        <title>Annotation of Salpingoeca rosetta.</title>
        <authorList>
            <consortium name="The Broad Institute Genome Sequencing Platform"/>
            <person name="Russ C."/>
            <person name="Cuomo C."/>
            <person name="Burger G."/>
            <person name="Gray M.W."/>
            <person name="Holland P.W.H."/>
            <person name="King N."/>
            <person name="Lang F.B.F."/>
            <person name="Roger A.J."/>
            <person name="Ruiz-Trillo I."/>
            <person name="Young S.K."/>
            <person name="Zeng Q."/>
            <person name="Gargeya S."/>
            <person name="Alvarado L."/>
            <person name="Berlin A."/>
            <person name="Chapman S.B."/>
            <person name="Chen Z."/>
            <person name="Freedman E."/>
            <person name="Gellesch M."/>
            <person name="Goldberg J."/>
            <person name="Griggs A."/>
            <person name="Gujja S."/>
            <person name="Heilman E."/>
            <person name="Heiman D."/>
            <person name="Howarth C."/>
            <person name="Mehta T."/>
            <person name="Neiman D."/>
            <person name="Pearson M."/>
            <person name="Roberts A."/>
            <person name="Saif S."/>
            <person name="Shea T."/>
            <person name="Shenoy N."/>
            <person name="Sisk P."/>
            <person name="Stolte C."/>
            <person name="Sykes S."/>
            <person name="White J."/>
            <person name="Yandava C."/>
            <person name="Haas B."/>
            <person name="Nusbaum C."/>
            <person name="Birren B."/>
        </authorList>
    </citation>
    <scope>NUCLEOTIDE SEQUENCE [LARGE SCALE GENOMIC DNA]</scope>
    <source>
        <strain evidence="11">ATCC 50818</strain>
    </source>
</reference>
<accession>F2U0H6</accession>
<dbReference type="Gene3D" id="1.10.150.50">
    <property type="entry name" value="Transcription Factor, Ets-1"/>
    <property type="match status" value="1"/>
</dbReference>
<evidence type="ECO:0000256" key="7">
    <source>
        <dbReference type="ARBA" id="ARBA00033987"/>
    </source>
</evidence>
<feature type="repeat" description="ANK" evidence="8">
    <location>
        <begin position="50"/>
        <end position="82"/>
    </location>
</feature>
<feature type="domain" description="SAM" evidence="10">
    <location>
        <begin position="213"/>
        <end position="265"/>
    </location>
</feature>
<dbReference type="GO" id="GO:0085020">
    <property type="term" value="P:protein K6-linked ubiquitination"/>
    <property type="evidence" value="ECO:0007669"/>
    <property type="project" value="TreeGrafter"/>
</dbReference>
<keyword evidence="4" id="KW-0677">Repeat</keyword>
<dbReference type="InterPro" id="IPR002110">
    <property type="entry name" value="Ankyrin_rpt"/>
</dbReference>
<dbReference type="eggNOG" id="KOG4177">
    <property type="taxonomic scope" value="Eukaryota"/>
</dbReference>
<evidence type="ECO:0000256" key="5">
    <source>
        <dbReference type="ARBA" id="ARBA00023043"/>
    </source>
</evidence>
<dbReference type="EC" id="2.4.2.30" evidence="1"/>
<keyword evidence="12" id="KW-1185">Reference proteome</keyword>
<organism evidence="12">
    <name type="scientific">Salpingoeca rosetta (strain ATCC 50818 / BSB-021)</name>
    <dbReference type="NCBI Taxonomy" id="946362"/>
    <lineage>
        <taxon>Eukaryota</taxon>
        <taxon>Choanoflagellata</taxon>
        <taxon>Craspedida</taxon>
        <taxon>Salpingoecidae</taxon>
        <taxon>Salpingoeca</taxon>
    </lineage>
</organism>
<evidence type="ECO:0000313" key="12">
    <source>
        <dbReference type="Proteomes" id="UP000007799"/>
    </source>
</evidence>
<evidence type="ECO:0000313" key="11">
    <source>
        <dbReference type="EMBL" id="EGD80904.1"/>
    </source>
</evidence>
<feature type="region of interest" description="Disordered" evidence="9">
    <location>
        <begin position="153"/>
        <end position="187"/>
    </location>
</feature>
<keyword evidence="2" id="KW-0328">Glycosyltransferase</keyword>
<keyword evidence="5 8" id="KW-0040">ANK repeat</keyword>
<protein>
    <recommendedName>
        <fullName evidence="1">NAD(+) ADP-ribosyltransferase</fullName>
        <ecNumber evidence="1">2.4.2.30</ecNumber>
    </recommendedName>
</protein>
<dbReference type="InterPro" id="IPR013761">
    <property type="entry name" value="SAM/pointed_sf"/>
</dbReference>
<dbReference type="STRING" id="946362.F2U0H6"/>
<evidence type="ECO:0000256" key="9">
    <source>
        <dbReference type="SAM" id="MobiDB-lite"/>
    </source>
</evidence>
<dbReference type="EMBL" id="GL832958">
    <property type="protein sequence ID" value="EGD80904.1"/>
    <property type="molecule type" value="Genomic_DNA"/>
</dbReference>
<dbReference type="GO" id="GO:0003950">
    <property type="term" value="F:NAD+ poly-ADP-ribosyltransferase activity"/>
    <property type="evidence" value="ECO:0007669"/>
    <property type="project" value="UniProtKB-EC"/>
</dbReference>
<evidence type="ECO:0000256" key="2">
    <source>
        <dbReference type="ARBA" id="ARBA00022676"/>
    </source>
</evidence>
<proteinExistence type="inferred from homology"/>
<keyword evidence="3" id="KW-0548">Nucleotidyltransferase</keyword>
<evidence type="ECO:0000256" key="8">
    <source>
        <dbReference type="PROSITE-ProRule" id="PRU00023"/>
    </source>
</evidence>
<dbReference type="Pfam" id="PF00536">
    <property type="entry name" value="SAM_1"/>
    <property type="match status" value="1"/>
</dbReference>
<dbReference type="SMART" id="SM00248">
    <property type="entry name" value="ANK"/>
    <property type="match status" value="2"/>
</dbReference>
<dbReference type="PANTHER" id="PTHR24171">
    <property type="entry name" value="ANKYRIN REPEAT DOMAIN-CONTAINING PROTEIN 39-RELATED"/>
    <property type="match status" value="1"/>
</dbReference>
<dbReference type="GeneID" id="16078062"/>
<dbReference type="PROSITE" id="PS50297">
    <property type="entry name" value="ANK_REP_REGION"/>
    <property type="match status" value="2"/>
</dbReference>
<evidence type="ECO:0000256" key="6">
    <source>
        <dbReference type="ARBA" id="ARBA00024347"/>
    </source>
</evidence>
<dbReference type="OrthoDB" id="341259at2759"/>
<sequence>MARKHKQSDIADFLEKIRKCVLHLLPHEKDMVVVREIIERADNLDSRRYLGVTPLHIACAIGQAEIVRMLLARGASTKYKDPRKRTCLHFAVIHGHREVVSLLLASGMKTTSQDDTGQTAAEYARAMYPDIWKVFESPPEKINFAEMYGSGSGNNSMSSRASTAQLLPPSQSQPGSPPFSPQLHQLERMSQSSGSSISLLSSPGRISEPTDMDELREFLDDLDLVDKAYHVLIANEVSDVETLRLMSKQDMISIGIKLGVALKIIGHL</sequence>
<dbReference type="PROSITE" id="PS50088">
    <property type="entry name" value="ANK_REPEAT"/>
    <property type="match status" value="2"/>
</dbReference>
<evidence type="ECO:0000256" key="3">
    <source>
        <dbReference type="ARBA" id="ARBA00022695"/>
    </source>
</evidence>
<dbReference type="GO" id="GO:0004842">
    <property type="term" value="F:ubiquitin-protein transferase activity"/>
    <property type="evidence" value="ECO:0007669"/>
    <property type="project" value="TreeGrafter"/>
</dbReference>
<evidence type="ECO:0000256" key="1">
    <source>
        <dbReference type="ARBA" id="ARBA00012020"/>
    </source>
</evidence>
<evidence type="ECO:0000256" key="4">
    <source>
        <dbReference type="ARBA" id="ARBA00022737"/>
    </source>
</evidence>
<dbReference type="InterPro" id="IPR036770">
    <property type="entry name" value="Ankyrin_rpt-contain_sf"/>
</dbReference>
<evidence type="ECO:0000259" key="10">
    <source>
        <dbReference type="Pfam" id="PF00536"/>
    </source>
</evidence>
<dbReference type="PANTHER" id="PTHR24171:SF8">
    <property type="entry name" value="BRCA1-ASSOCIATED RING DOMAIN PROTEIN 1"/>
    <property type="match status" value="1"/>
</dbReference>
<dbReference type="KEGG" id="sre:PTSG_11747"/>
<keyword evidence="3" id="KW-0808">Transferase</keyword>
<comment type="similarity">
    <text evidence="6">Belongs to the ARTD/PARP family.</text>
</comment>
<name>F2U0H6_SALR5</name>
<dbReference type="InterPro" id="IPR001660">
    <property type="entry name" value="SAM"/>
</dbReference>
<feature type="repeat" description="ANK" evidence="8">
    <location>
        <begin position="83"/>
        <end position="115"/>
    </location>
</feature>
<dbReference type="GO" id="GO:0016779">
    <property type="term" value="F:nucleotidyltransferase activity"/>
    <property type="evidence" value="ECO:0007669"/>
    <property type="project" value="UniProtKB-KW"/>
</dbReference>
<dbReference type="SUPFAM" id="SSF48403">
    <property type="entry name" value="Ankyrin repeat"/>
    <property type="match status" value="1"/>
</dbReference>
<gene>
    <name evidence="11" type="ORF">PTSG_11747</name>
</gene>